<dbReference type="EMBL" id="CAJJDN010000069">
    <property type="protein sequence ID" value="CAD8097819.1"/>
    <property type="molecule type" value="Genomic_DNA"/>
</dbReference>
<evidence type="ECO:0000313" key="7">
    <source>
        <dbReference type="Proteomes" id="UP000692954"/>
    </source>
</evidence>
<keyword evidence="4" id="KW-0472">Membrane</keyword>
<sequence>MLKTINALFFVAKYVPAIVKLAQNKFSNEYQQAQKAKQLYVDDPTELSTIFQGNMDLENRKQKFFKIREEAQKEVIEFFQKYKFQKLYNTKVIQDNYFIKEKGYCIIDLKEIAKDEFFIFTKECGITNPVLWLNKALQKIQTILVIYFQGEFQKNQLEDEFLTTFPDIFEFIQQEILNKVAICLKEHYNQVQNIFLKQYQETMEYNQKLEDLIQQLNSQKISLKEFQENLTELFNVLIQNFDEQVLIEIQIKFLSNLDQKKKEKFRISDVLSKKYHKMIINGMKEKILNSLKIYRQEDYKKEKQQIEKIILKQIEQEDFIDGIKKKEINQNLQLIIYSIDWINLGIDRNKIQLLIYKLQDYCSFVDDNQFLGLNQSSFDHKLVNFQKYYTIEIKNALEWYQRNVDESTNLLVICQIYMILANFQFKQSKIFFGDYDSDARNILFHLVRYLNDLRYGYFNHQMVQLCEIITHQIQQQIFEDIEMKIQREDIQNQQTGELFKSRIQIKLSDSNCHVCLQDITISILKGPSKISKEYYKKNQLFELILDQKIKNFEKYQKKQLELIQNQYQQRVELIKEKQKKGEYNFIQELIFPDQIFFESLSQNQTNSNVITLVISGFCSQGVNKLDQWKHVLNKFSGTVVALNWDTKKFFDFISMVKSWVVQNLSTDQILEKSLIENPFEQAYEQAQIVGKCLAHLLDGGYLFGDRQINIMCHSLGSQILLECVHELDRFSEKKLINDIIIFGGVADIHQLQKRRWNSISGSINNFYSENDKVLRYCYKFSKFFEYPCGLNPIKLGYKKIQNYDVSKDVEGHLNYWDKLDKIINISDFNSDFKTLVRNIVEKY</sequence>
<name>A0A8S1P457_9CILI</name>
<proteinExistence type="predicted"/>
<evidence type="ECO:0000256" key="4">
    <source>
        <dbReference type="ARBA" id="ARBA00023136"/>
    </source>
</evidence>
<evidence type="ECO:0000313" key="6">
    <source>
        <dbReference type="EMBL" id="CAD8097819.1"/>
    </source>
</evidence>
<accession>A0A8S1P457</accession>
<evidence type="ECO:0000256" key="3">
    <source>
        <dbReference type="ARBA" id="ARBA00022989"/>
    </source>
</evidence>
<comment type="caution">
    <text evidence="6">The sequence shown here is derived from an EMBL/GenBank/DDBJ whole genome shotgun (WGS) entry which is preliminary data.</text>
</comment>
<dbReference type="AlphaFoldDB" id="A0A8S1P457"/>
<gene>
    <name evidence="6" type="ORF">PSON_ATCC_30995.1.T0690080</name>
</gene>
<feature type="coiled-coil region" evidence="5">
    <location>
        <begin position="199"/>
        <end position="229"/>
    </location>
</feature>
<keyword evidence="5" id="KW-0175">Coiled coil</keyword>
<evidence type="ECO:0000256" key="2">
    <source>
        <dbReference type="ARBA" id="ARBA00022692"/>
    </source>
</evidence>
<keyword evidence="3" id="KW-1133">Transmembrane helix</keyword>
<dbReference type="InterPro" id="IPR007941">
    <property type="entry name" value="DUF726"/>
</dbReference>
<reference evidence="6" key="1">
    <citation type="submission" date="2021-01" db="EMBL/GenBank/DDBJ databases">
        <authorList>
            <consortium name="Genoscope - CEA"/>
            <person name="William W."/>
        </authorList>
    </citation>
    <scope>NUCLEOTIDE SEQUENCE</scope>
</reference>
<evidence type="ECO:0000256" key="5">
    <source>
        <dbReference type="SAM" id="Coils"/>
    </source>
</evidence>
<keyword evidence="2" id="KW-0812">Transmembrane</keyword>
<keyword evidence="7" id="KW-1185">Reference proteome</keyword>
<dbReference type="Pfam" id="PF05277">
    <property type="entry name" value="DUF726"/>
    <property type="match status" value="1"/>
</dbReference>
<protein>
    <submittedName>
        <fullName evidence="6">Uncharacterized protein</fullName>
    </submittedName>
</protein>
<evidence type="ECO:0000256" key="1">
    <source>
        <dbReference type="ARBA" id="ARBA00004141"/>
    </source>
</evidence>
<dbReference type="GO" id="GO:0016020">
    <property type="term" value="C:membrane"/>
    <property type="evidence" value="ECO:0007669"/>
    <property type="project" value="UniProtKB-SubCell"/>
</dbReference>
<organism evidence="6 7">
    <name type="scientific">Paramecium sonneborni</name>
    <dbReference type="NCBI Taxonomy" id="65129"/>
    <lineage>
        <taxon>Eukaryota</taxon>
        <taxon>Sar</taxon>
        <taxon>Alveolata</taxon>
        <taxon>Ciliophora</taxon>
        <taxon>Intramacronucleata</taxon>
        <taxon>Oligohymenophorea</taxon>
        <taxon>Peniculida</taxon>
        <taxon>Parameciidae</taxon>
        <taxon>Paramecium</taxon>
    </lineage>
</organism>
<dbReference type="PANTHER" id="PTHR17920:SF3">
    <property type="entry name" value="TRANSMEMBRANE AND COILED-COIL DOMAIN-CONTAINING PROTEIN 4"/>
    <property type="match status" value="1"/>
</dbReference>
<dbReference type="OrthoDB" id="313487at2759"/>
<dbReference type="PANTHER" id="PTHR17920">
    <property type="entry name" value="TRANSMEMBRANE AND COILED-COIL DOMAIN-CONTAINING PROTEIN 4 TMCO4"/>
    <property type="match status" value="1"/>
</dbReference>
<comment type="subcellular location">
    <subcellularLocation>
        <location evidence="1">Membrane</location>
        <topology evidence="1">Multi-pass membrane protein</topology>
    </subcellularLocation>
</comment>
<dbReference type="Proteomes" id="UP000692954">
    <property type="component" value="Unassembled WGS sequence"/>
</dbReference>